<dbReference type="EMBL" id="BMAO01019870">
    <property type="protein sequence ID" value="GFR33469.1"/>
    <property type="molecule type" value="Genomic_DNA"/>
</dbReference>
<evidence type="ECO:0000313" key="2">
    <source>
        <dbReference type="Proteomes" id="UP000887116"/>
    </source>
</evidence>
<name>A0A8X6J1U0_TRICU</name>
<comment type="caution">
    <text evidence="1">The sequence shown here is derived from an EMBL/GenBank/DDBJ whole genome shotgun (WGS) entry which is preliminary data.</text>
</comment>
<evidence type="ECO:0000313" key="1">
    <source>
        <dbReference type="EMBL" id="GFR33469.1"/>
    </source>
</evidence>
<reference evidence="1" key="1">
    <citation type="submission" date="2020-07" db="EMBL/GenBank/DDBJ databases">
        <title>Multicomponent nature underlies the extraordinary mechanical properties of spider dragline silk.</title>
        <authorList>
            <person name="Kono N."/>
            <person name="Nakamura H."/>
            <person name="Mori M."/>
            <person name="Yoshida Y."/>
            <person name="Ohtoshi R."/>
            <person name="Malay A.D."/>
            <person name="Moran D.A.P."/>
            <person name="Tomita M."/>
            <person name="Numata K."/>
            <person name="Arakawa K."/>
        </authorList>
    </citation>
    <scope>NUCLEOTIDE SEQUENCE</scope>
</reference>
<dbReference type="Proteomes" id="UP000887116">
    <property type="component" value="Unassembled WGS sequence"/>
</dbReference>
<protein>
    <submittedName>
        <fullName evidence="1">Uncharacterized protein</fullName>
    </submittedName>
</protein>
<organism evidence="1 2">
    <name type="scientific">Trichonephila clavata</name>
    <name type="common">Joro spider</name>
    <name type="synonym">Nephila clavata</name>
    <dbReference type="NCBI Taxonomy" id="2740835"/>
    <lineage>
        <taxon>Eukaryota</taxon>
        <taxon>Metazoa</taxon>
        <taxon>Ecdysozoa</taxon>
        <taxon>Arthropoda</taxon>
        <taxon>Chelicerata</taxon>
        <taxon>Arachnida</taxon>
        <taxon>Araneae</taxon>
        <taxon>Araneomorphae</taxon>
        <taxon>Entelegynae</taxon>
        <taxon>Araneoidea</taxon>
        <taxon>Nephilidae</taxon>
        <taxon>Trichonephila</taxon>
    </lineage>
</organism>
<dbReference type="AlphaFoldDB" id="A0A8X6J1U0"/>
<proteinExistence type="predicted"/>
<dbReference type="OrthoDB" id="6430898at2759"/>
<keyword evidence="2" id="KW-1185">Reference proteome</keyword>
<gene>
    <name evidence="1" type="ORF">TNCT_171071</name>
</gene>
<accession>A0A8X6J1U0</accession>
<sequence>MIYKICEGLDIKVQLAPMGGNDTWIKKCKKPVKKIPTVRSEAVLKFCTALNLPAQLDMAEGRNVEVNKQRKNSIPIKVPPVVKSIIVYKICQALGLSAKLH</sequence>